<evidence type="ECO:0000313" key="3">
    <source>
        <dbReference type="Proteomes" id="UP000284706"/>
    </source>
</evidence>
<dbReference type="AlphaFoldDB" id="A0A409WBB3"/>
<dbReference type="OrthoDB" id="539213at2759"/>
<gene>
    <name evidence="2" type="ORF">CVT26_000700</name>
</gene>
<dbReference type="EMBL" id="NHYE01005230">
    <property type="protein sequence ID" value="PPQ75760.1"/>
    <property type="molecule type" value="Genomic_DNA"/>
</dbReference>
<dbReference type="PANTHER" id="PTHR43558:SF6">
    <property type="entry name" value="REDUCTASE, PUTATIVE (AFU_ORTHOLOGUE AFUA_3G10540)-RELATED"/>
    <property type="match status" value="1"/>
</dbReference>
<comment type="caution">
    <text evidence="2">The sequence shown here is derived from an EMBL/GenBank/DDBJ whole genome shotgun (WGS) entry which is preliminary data.</text>
</comment>
<protein>
    <submittedName>
        <fullName evidence="2">Uncharacterized protein</fullName>
    </submittedName>
</protein>
<evidence type="ECO:0000313" key="2">
    <source>
        <dbReference type="EMBL" id="PPQ75760.1"/>
    </source>
</evidence>
<dbReference type="InParanoid" id="A0A409WBB3"/>
<dbReference type="Proteomes" id="UP000284706">
    <property type="component" value="Unassembled WGS sequence"/>
</dbReference>
<dbReference type="PANTHER" id="PTHR43558">
    <property type="entry name" value="REDUCTASE, PUTATIVE (AFU_ORTHOLOGUE AFUA_3G10540)-RELATED"/>
    <property type="match status" value="1"/>
</dbReference>
<sequence>MDYEAKDPPSMPSAIALAIERFVQDLTNLPVDHSIDHALQNALVAEHEIRLLLASDPQNAQLHDMFLGLLDIFKVAPAARRHRARPVDFRTTDFNDYYVFPVAPRHRRSSLSPSTVPDMQAFNKNWEIFTHRALLKMSPKDWNNVIAAGGSVLACLRSTITNPSSRRLNQFYQSPIHANSDIDLFLWGLTPAQAELKMQDIYQAVCDTTAYKVTCVRKANTVSIHSTYPYRPIQIVLRLYQSPAEILAGFDIDAACCAYDGKRVWVNPRSLAALVRQANTIDITRRSPSYEIRLAKYAERGFEVFVPDLRRDLIKRSLYQKDLAAFPNGLARLLVLEMAHWRPEGMARRANDLPSNNYDGNLGWAQIPYGKHWDADRIENLIAKKDAWLNSPYNPYNADSSIGSRHRHVFVAGSMQHCLGAFCRGCSNPENTTLEGSGIYIQGPIKFIMVNPGRQLATGSFRPIDIGEWTFEAYEDLHDGSRVQRPSETIRGDAIVNQGGSPPSEGREDEGAVDEAYMNEFLVPGSWIWSL</sequence>
<evidence type="ECO:0000256" key="1">
    <source>
        <dbReference type="SAM" id="MobiDB-lite"/>
    </source>
</evidence>
<feature type="region of interest" description="Disordered" evidence="1">
    <location>
        <begin position="491"/>
        <end position="511"/>
    </location>
</feature>
<accession>A0A409WBB3</accession>
<organism evidence="2 3">
    <name type="scientific">Gymnopilus dilepis</name>
    <dbReference type="NCBI Taxonomy" id="231916"/>
    <lineage>
        <taxon>Eukaryota</taxon>
        <taxon>Fungi</taxon>
        <taxon>Dikarya</taxon>
        <taxon>Basidiomycota</taxon>
        <taxon>Agaricomycotina</taxon>
        <taxon>Agaricomycetes</taxon>
        <taxon>Agaricomycetidae</taxon>
        <taxon>Agaricales</taxon>
        <taxon>Agaricineae</taxon>
        <taxon>Hymenogastraceae</taxon>
        <taxon>Gymnopilus</taxon>
    </lineage>
</organism>
<keyword evidence="3" id="KW-1185">Reference proteome</keyword>
<reference evidence="2 3" key="1">
    <citation type="journal article" date="2018" name="Evol. Lett.">
        <title>Horizontal gene cluster transfer increased hallucinogenic mushroom diversity.</title>
        <authorList>
            <person name="Reynolds H.T."/>
            <person name="Vijayakumar V."/>
            <person name="Gluck-Thaler E."/>
            <person name="Korotkin H.B."/>
            <person name="Matheny P.B."/>
            <person name="Slot J.C."/>
        </authorList>
    </citation>
    <scope>NUCLEOTIDE SEQUENCE [LARGE SCALE GENOMIC DNA]</scope>
    <source>
        <strain evidence="2 3">SRW20</strain>
    </source>
</reference>
<dbReference type="InterPro" id="IPR053354">
    <property type="entry name" value="MGDG_epimerase"/>
</dbReference>
<proteinExistence type="predicted"/>
<name>A0A409WBB3_9AGAR</name>
<dbReference type="STRING" id="231916.A0A409WBB3"/>